<dbReference type="EMBL" id="UINC01134136">
    <property type="protein sequence ID" value="SVD17480.1"/>
    <property type="molecule type" value="Genomic_DNA"/>
</dbReference>
<accession>A0A382T5P8</accession>
<evidence type="ECO:0008006" key="2">
    <source>
        <dbReference type="Google" id="ProtNLM"/>
    </source>
</evidence>
<dbReference type="InterPro" id="IPR029063">
    <property type="entry name" value="SAM-dependent_MTases_sf"/>
</dbReference>
<dbReference type="AlphaFoldDB" id="A0A382T5P8"/>
<dbReference type="CDD" id="cd02440">
    <property type="entry name" value="AdoMet_MTases"/>
    <property type="match status" value="1"/>
</dbReference>
<feature type="non-terminal residue" evidence="1">
    <location>
        <position position="183"/>
    </location>
</feature>
<dbReference type="SUPFAM" id="SSF53335">
    <property type="entry name" value="S-adenosyl-L-methionine-dependent methyltransferases"/>
    <property type="match status" value="1"/>
</dbReference>
<reference evidence="1" key="1">
    <citation type="submission" date="2018-05" db="EMBL/GenBank/DDBJ databases">
        <authorList>
            <person name="Lanie J.A."/>
            <person name="Ng W.-L."/>
            <person name="Kazmierczak K.M."/>
            <person name="Andrzejewski T.M."/>
            <person name="Davidsen T.M."/>
            <person name="Wayne K.J."/>
            <person name="Tettelin H."/>
            <person name="Glass J.I."/>
            <person name="Rusch D."/>
            <person name="Podicherti R."/>
            <person name="Tsui H.-C.T."/>
            <person name="Winkler M.E."/>
        </authorList>
    </citation>
    <scope>NUCLEOTIDE SEQUENCE</scope>
</reference>
<protein>
    <recommendedName>
        <fullName evidence="2">Methyltransferase type 11 domain-containing protein</fullName>
    </recommendedName>
</protein>
<dbReference type="Pfam" id="PF13489">
    <property type="entry name" value="Methyltransf_23"/>
    <property type="match status" value="1"/>
</dbReference>
<organism evidence="1">
    <name type="scientific">marine metagenome</name>
    <dbReference type="NCBI Taxonomy" id="408172"/>
    <lineage>
        <taxon>unclassified sequences</taxon>
        <taxon>metagenomes</taxon>
        <taxon>ecological metagenomes</taxon>
    </lineage>
</organism>
<sequence>MGFSRDNKLAKEVRGNNPNTKIIDLGCSSGKLEGAIGIDLRAHPHADKSLTTDIIGNINDPFPIKSNSFDLILANNIIEHVQNVVATMEEIHRIGKKNSLVVIRTPHFSHPESYRDPTHRWNFTWETFDYFIEGDPKSSMYTDRKFKYQKKELRFGSGFNGKIGRLISKISMRRYEKYYCKSY</sequence>
<name>A0A382T5P8_9ZZZZ</name>
<gene>
    <name evidence="1" type="ORF">METZ01_LOCUS370334</name>
</gene>
<proteinExistence type="predicted"/>
<evidence type="ECO:0000313" key="1">
    <source>
        <dbReference type="EMBL" id="SVD17480.1"/>
    </source>
</evidence>
<dbReference type="Gene3D" id="3.40.50.150">
    <property type="entry name" value="Vaccinia Virus protein VP39"/>
    <property type="match status" value="1"/>
</dbReference>